<feature type="compositionally biased region" description="Polar residues" evidence="1">
    <location>
        <begin position="295"/>
        <end position="304"/>
    </location>
</feature>
<feature type="compositionally biased region" description="Low complexity" evidence="1">
    <location>
        <begin position="390"/>
        <end position="399"/>
    </location>
</feature>
<feature type="compositionally biased region" description="Polar residues" evidence="1">
    <location>
        <begin position="400"/>
        <end position="425"/>
    </location>
</feature>
<dbReference type="RefSeq" id="XP_013331295.1">
    <property type="nucleotide sequence ID" value="XM_013475841.1"/>
</dbReference>
<feature type="compositionally biased region" description="Basic residues" evidence="1">
    <location>
        <begin position="307"/>
        <end position="319"/>
    </location>
</feature>
<proteinExistence type="predicted"/>
<feature type="compositionally biased region" description="Basic and acidic residues" evidence="1">
    <location>
        <begin position="444"/>
        <end position="454"/>
    </location>
</feature>
<feature type="compositionally biased region" description="Basic and acidic residues" evidence="1">
    <location>
        <begin position="344"/>
        <end position="371"/>
    </location>
</feature>
<evidence type="ECO:0000313" key="2">
    <source>
        <dbReference type="EMBL" id="KKA24683.1"/>
    </source>
</evidence>
<accession>A0A0F4Z490</accession>
<dbReference type="AlphaFoldDB" id="A0A0F4Z490"/>
<feature type="compositionally biased region" description="Basic residues" evidence="1">
    <location>
        <begin position="278"/>
        <end position="289"/>
    </location>
</feature>
<evidence type="ECO:0000313" key="3">
    <source>
        <dbReference type="Proteomes" id="UP000053958"/>
    </source>
</evidence>
<feature type="compositionally biased region" description="Polar residues" evidence="1">
    <location>
        <begin position="58"/>
        <end position="70"/>
    </location>
</feature>
<dbReference type="EMBL" id="LASV01000052">
    <property type="protein sequence ID" value="KKA24683.1"/>
    <property type="molecule type" value="Genomic_DNA"/>
</dbReference>
<protein>
    <submittedName>
        <fullName evidence="2">Uncharacterized protein</fullName>
    </submittedName>
</protein>
<gene>
    <name evidence="2" type="ORF">T310_1290</name>
</gene>
<evidence type="ECO:0000256" key="1">
    <source>
        <dbReference type="SAM" id="MobiDB-lite"/>
    </source>
</evidence>
<dbReference type="GeneID" id="25313641"/>
<feature type="region of interest" description="Disordered" evidence="1">
    <location>
        <begin position="54"/>
        <end position="84"/>
    </location>
</feature>
<feature type="region of interest" description="Disordered" evidence="1">
    <location>
        <begin position="258"/>
        <end position="454"/>
    </location>
</feature>
<name>A0A0F4Z490_RASE3</name>
<sequence>MSELRICSYTCGHISPNCASPLGQVVQERGVVNAELVQVDHVCPSCEFMSRSFENHDTSPMQPQAGSSDTMGMEDLESQQRASEPRDLYPEFGLDLQEHGQANYPMRLGDNQQQPENFTLFNWKQEEMEINQFLHIDALDADSYLFPEPKPIRTYAEIPGVDDISGGCGYDLSVFDIDELFSEIGQDAHEDNPCAMGDLDSAFLGERPVNESFPSAPAAMSDDCLANSANLSETLPIQPPGLPVSTADTEEVLFEDHGTQPEATSPPQHLAVPAHGSSKGRGRPRKPTRKAAVANLSSIGASEPTNKKRPTPKKARAHAAVKNQDVSTSESAVISGVEALKVTEVPKDDGKDHQKVEENKENQCPNSKREGSPFVAGSDPGPREAKRLCTTPTKTTTETSQVNQTEVQPENPSGSINAGDTTPSKNGDPAQRGAQLRRSSRLKKLSDRFVGDVK</sequence>
<reference evidence="2 3" key="1">
    <citation type="submission" date="2015-04" db="EMBL/GenBank/DDBJ databases">
        <authorList>
            <person name="Heijne W.H."/>
            <person name="Fedorova N.D."/>
            <person name="Nierman W.C."/>
            <person name="Vollebregt A.W."/>
            <person name="Zhao Z."/>
            <person name="Wu L."/>
            <person name="Kumar M."/>
            <person name="Stam H."/>
            <person name="van den Berg M.A."/>
            <person name="Pel H.J."/>
        </authorList>
    </citation>
    <scope>NUCLEOTIDE SEQUENCE [LARGE SCALE GENOMIC DNA]</scope>
    <source>
        <strain evidence="2 3">CBS 393.64</strain>
    </source>
</reference>
<keyword evidence="3" id="KW-1185">Reference proteome</keyword>
<organism evidence="2 3">
    <name type="scientific">Rasamsonia emersonii (strain ATCC 16479 / CBS 393.64 / IMI 116815)</name>
    <dbReference type="NCBI Taxonomy" id="1408163"/>
    <lineage>
        <taxon>Eukaryota</taxon>
        <taxon>Fungi</taxon>
        <taxon>Dikarya</taxon>
        <taxon>Ascomycota</taxon>
        <taxon>Pezizomycotina</taxon>
        <taxon>Eurotiomycetes</taxon>
        <taxon>Eurotiomycetidae</taxon>
        <taxon>Eurotiales</taxon>
        <taxon>Trichocomaceae</taxon>
        <taxon>Rasamsonia</taxon>
    </lineage>
</organism>
<comment type="caution">
    <text evidence="2">The sequence shown here is derived from an EMBL/GenBank/DDBJ whole genome shotgun (WGS) entry which is preliminary data.</text>
</comment>
<dbReference type="Proteomes" id="UP000053958">
    <property type="component" value="Unassembled WGS sequence"/>
</dbReference>